<dbReference type="PANTHER" id="PTHR36193:SF23">
    <property type="entry name" value="PHISTB DOMAIN-CONTAINING RESA-LIKE PROTEIN 1"/>
    <property type="match status" value="1"/>
</dbReference>
<keyword evidence="1" id="KW-0812">Transmembrane</keyword>
<keyword evidence="1" id="KW-0472">Membrane</keyword>
<dbReference type="Pfam" id="PF09687">
    <property type="entry name" value="PRESAN"/>
    <property type="match status" value="1"/>
</dbReference>
<dbReference type="InterPro" id="IPR019111">
    <property type="entry name" value="PRESA_N"/>
</dbReference>
<keyword evidence="1" id="KW-1133">Transmembrane helix</keyword>
<dbReference type="Proteomes" id="UP000831156">
    <property type="component" value="Unassembled WGS sequence"/>
</dbReference>
<feature type="transmembrane region" description="Helical" evidence="1">
    <location>
        <begin position="21"/>
        <end position="44"/>
    </location>
</feature>
<evidence type="ECO:0000313" key="4">
    <source>
        <dbReference type="Proteomes" id="UP000831156"/>
    </source>
</evidence>
<dbReference type="InterPro" id="IPR044885">
    <property type="entry name" value="PRESA_N_sf"/>
</dbReference>
<dbReference type="Gene3D" id="6.10.280.180">
    <property type="entry name" value="Plasmodium RESA, N-terminal helical domain"/>
    <property type="match status" value="1"/>
</dbReference>
<feature type="domain" description="Plasmodium RESA N-terminal" evidence="2">
    <location>
        <begin position="138"/>
        <end position="261"/>
    </location>
</feature>
<gene>
    <name evidence="3" type="ORF">PGABG01_0016400</name>
</gene>
<dbReference type="EMBL" id="FMKD01000042">
    <property type="protein sequence ID" value="SCQ12762.1"/>
    <property type="molecule type" value="Genomic_DNA"/>
</dbReference>
<evidence type="ECO:0000256" key="1">
    <source>
        <dbReference type="SAM" id="Phobius"/>
    </source>
</evidence>
<accession>A0ABY0KW86</accession>
<name>A0ABY0KW86_9APIC</name>
<keyword evidence="4" id="KW-1185">Reference proteome</keyword>
<dbReference type="PANTHER" id="PTHR36193">
    <property type="entry name" value="PHISTB DOMAIN-CONTAINING RESA-LIKE PROTEIN 1"/>
    <property type="match status" value="1"/>
</dbReference>
<comment type="caution">
    <text evidence="3">The sequence shown here is derived from an EMBL/GenBank/DDBJ whole genome shotgun (WGS) entry which is preliminary data.</text>
</comment>
<proteinExistence type="predicted"/>
<organism evidence="3 4">
    <name type="scientific">Plasmodium gaboni</name>
    <dbReference type="NCBI Taxonomy" id="647221"/>
    <lineage>
        <taxon>Eukaryota</taxon>
        <taxon>Sar</taxon>
        <taxon>Alveolata</taxon>
        <taxon>Apicomplexa</taxon>
        <taxon>Aconoidasida</taxon>
        <taxon>Haemosporida</taxon>
        <taxon>Plasmodiidae</taxon>
        <taxon>Plasmodium</taxon>
        <taxon>Plasmodium (Laverania)</taxon>
    </lineage>
</organism>
<sequence>MKMKEINKRNVHFGLLFGSKYFILCMVSLICVTLLNVWTSYVFLNYGRKLSNTRILSEEESLNGSSNNIELKKNIKEENESSIEELDDTDVSLTKPKKELNAVFKENKNFFKFLINEEIYAEYELVPTNKRHTKYTNENDKAINYELESIKKSKKDRYERMYQLWTRLVQNEEKKYILSVRKMFEVFNFIVNFYGVHYTKEKEIMNELRENFTELYKSVTPNMNTLFIRWITDNDVLNHGEFALLVDGSRYVWRNLLEHLEITFKEIITKHFRYQLRSFELERNLIVCDDKSDNSHNLDNSDNIDLRKFKKNKKNVKKKKIHLNK</sequence>
<protein>
    <recommendedName>
        <fullName evidence="2">Plasmodium RESA N-terminal domain-containing protein</fullName>
    </recommendedName>
</protein>
<reference evidence="3" key="1">
    <citation type="submission" date="2016-09" db="EMBL/GenBank/DDBJ databases">
        <authorList>
            <consortium name="Pathogen Informatics"/>
            <person name="Sun Q."/>
            <person name="Inoue M."/>
        </authorList>
    </citation>
    <scope>NUCLEOTIDE SEQUENCE</scope>
</reference>
<evidence type="ECO:0000259" key="2">
    <source>
        <dbReference type="Pfam" id="PF09687"/>
    </source>
</evidence>
<evidence type="ECO:0000313" key="3">
    <source>
        <dbReference type="EMBL" id="SCQ12762.1"/>
    </source>
</evidence>